<name>A0A0C9Y4N9_9AGAR</name>
<evidence type="ECO:0008006" key="4">
    <source>
        <dbReference type="Google" id="ProtNLM"/>
    </source>
</evidence>
<feature type="region of interest" description="Disordered" evidence="1">
    <location>
        <begin position="1"/>
        <end position="21"/>
    </location>
</feature>
<dbReference type="Gene3D" id="3.80.10.10">
    <property type="entry name" value="Ribonuclease Inhibitor"/>
    <property type="match status" value="1"/>
</dbReference>
<reference evidence="2 3" key="1">
    <citation type="submission" date="2014-04" db="EMBL/GenBank/DDBJ databases">
        <authorList>
            <consortium name="DOE Joint Genome Institute"/>
            <person name="Kuo A."/>
            <person name="Kohler A."/>
            <person name="Nagy L.G."/>
            <person name="Floudas D."/>
            <person name="Copeland A."/>
            <person name="Barry K.W."/>
            <person name="Cichocki N."/>
            <person name="Veneault-Fourrey C."/>
            <person name="LaButti K."/>
            <person name="Lindquist E.A."/>
            <person name="Lipzen A."/>
            <person name="Lundell T."/>
            <person name="Morin E."/>
            <person name="Murat C."/>
            <person name="Sun H."/>
            <person name="Tunlid A."/>
            <person name="Henrissat B."/>
            <person name="Grigoriev I.V."/>
            <person name="Hibbett D.S."/>
            <person name="Martin F."/>
            <person name="Nordberg H.P."/>
            <person name="Cantor M.N."/>
            <person name="Hua S.X."/>
        </authorList>
    </citation>
    <scope>NUCLEOTIDE SEQUENCE [LARGE SCALE GENOMIC DNA]</scope>
    <source>
        <strain evidence="2 3">LaAM-08-1</strain>
    </source>
</reference>
<dbReference type="AlphaFoldDB" id="A0A0C9Y4N9"/>
<gene>
    <name evidence="2" type="ORF">K443DRAFT_5618</name>
</gene>
<dbReference type="Proteomes" id="UP000054477">
    <property type="component" value="Unassembled WGS sequence"/>
</dbReference>
<dbReference type="HOGENOM" id="CLU_042691_0_0_1"/>
<dbReference type="STRING" id="1095629.A0A0C9Y4N9"/>
<reference evidence="3" key="2">
    <citation type="submission" date="2015-01" db="EMBL/GenBank/DDBJ databases">
        <title>Evolutionary Origins and Diversification of the Mycorrhizal Mutualists.</title>
        <authorList>
            <consortium name="DOE Joint Genome Institute"/>
            <consortium name="Mycorrhizal Genomics Consortium"/>
            <person name="Kohler A."/>
            <person name="Kuo A."/>
            <person name="Nagy L.G."/>
            <person name="Floudas D."/>
            <person name="Copeland A."/>
            <person name="Barry K.W."/>
            <person name="Cichocki N."/>
            <person name="Veneault-Fourrey C."/>
            <person name="LaButti K."/>
            <person name="Lindquist E.A."/>
            <person name="Lipzen A."/>
            <person name="Lundell T."/>
            <person name="Morin E."/>
            <person name="Murat C."/>
            <person name="Riley R."/>
            <person name="Ohm R."/>
            <person name="Sun H."/>
            <person name="Tunlid A."/>
            <person name="Henrissat B."/>
            <person name="Grigoriev I.V."/>
            <person name="Hibbett D.S."/>
            <person name="Martin F."/>
        </authorList>
    </citation>
    <scope>NUCLEOTIDE SEQUENCE [LARGE SCALE GENOMIC DNA]</scope>
    <source>
        <strain evidence="3">LaAM-08-1</strain>
    </source>
</reference>
<dbReference type="EMBL" id="KN838584">
    <property type="protein sequence ID" value="KIK03033.1"/>
    <property type="molecule type" value="Genomic_DNA"/>
</dbReference>
<evidence type="ECO:0000313" key="3">
    <source>
        <dbReference type="Proteomes" id="UP000054477"/>
    </source>
</evidence>
<accession>A0A0C9Y4N9</accession>
<sequence>MPKITSLPPVTQKTDGTPTRLGNVSVEAISSPNTAEGKKVAVLDVQSRAISSGIRGRDDPSPIQRLSAELLAEIFMFCVSDIKKSIGRFERNKRTPIYLCRVCRRWKDVAFDLPGLWTTLSLNMRNVKPWQRKILPDLLNQWFTRSRHLPLTFKFTGSPSEALEPLSGLILPYAHRLRHFDFPSPDFVCQVPTESHSASTSPVGDSSWSTLRFHELESAIIRDVISVYDDRDAPLFPYAPRLQRIRMDNLSFTGPRIRLVLPWSQLTHLVLRNSIETHIWYQIFPMCPNLQHGFFCIGQEDNNEAPPTSQPVDHVTFDHLVELSLMFGAYMDVRVFSPFDFPALVTLTLVADAEDFLDKECFWTETDRRRCHQQLASVQRLSLNGEWPYELLLEGMEQIVELDLRYQFENFDEEFLSYLRPDQDFILPNLKVLTLELDCDNSAESEANVIADIIKFRRSTKSSPEGGIEKLSVVASVSRATRIACKDTLMDKLQPYFSDGFRLEIKDVDSRSRRLDLMATEWHDGMIDI</sequence>
<evidence type="ECO:0000313" key="2">
    <source>
        <dbReference type="EMBL" id="KIK03033.1"/>
    </source>
</evidence>
<dbReference type="OrthoDB" id="3357519at2759"/>
<protein>
    <recommendedName>
        <fullName evidence="4">F-box domain-containing protein</fullName>
    </recommendedName>
</protein>
<keyword evidence="3" id="KW-1185">Reference proteome</keyword>
<dbReference type="SUPFAM" id="SSF52047">
    <property type="entry name" value="RNI-like"/>
    <property type="match status" value="1"/>
</dbReference>
<dbReference type="InterPro" id="IPR032675">
    <property type="entry name" value="LRR_dom_sf"/>
</dbReference>
<feature type="compositionally biased region" description="Polar residues" evidence="1">
    <location>
        <begin position="8"/>
        <end position="21"/>
    </location>
</feature>
<evidence type="ECO:0000256" key="1">
    <source>
        <dbReference type="SAM" id="MobiDB-lite"/>
    </source>
</evidence>
<proteinExistence type="predicted"/>
<organism evidence="2 3">
    <name type="scientific">Laccaria amethystina LaAM-08-1</name>
    <dbReference type="NCBI Taxonomy" id="1095629"/>
    <lineage>
        <taxon>Eukaryota</taxon>
        <taxon>Fungi</taxon>
        <taxon>Dikarya</taxon>
        <taxon>Basidiomycota</taxon>
        <taxon>Agaricomycotina</taxon>
        <taxon>Agaricomycetes</taxon>
        <taxon>Agaricomycetidae</taxon>
        <taxon>Agaricales</taxon>
        <taxon>Agaricineae</taxon>
        <taxon>Hydnangiaceae</taxon>
        <taxon>Laccaria</taxon>
    </lineage>
</organism>